<evidence type="ECO:0000313" key="5">
    <source>
        <dbReference type="EMBL" id="MFD2757633.1"/>
    </source>
</evidence>
<dbReference type="InterPro" id="IPR046532">
    <property type="entry name" value="DUF6597"/>
</dbReference>
<keyword evidence="3" id="KW-0804">Transcription</keyword>
<keyword evidence="2" id="KW-0238">DNA-binding</keyword>
<dbReference type="PANTHER" id="PTHR46796">
    <property type="entry name" value="HTH-TYPE TRANSCRIPTIONAL ACTIVATOR RHAS-RELATED"/>
    <property type="match status" value="1"/>
</dbReference>
<organism evidence="5 6">
    <name type="scientific">Gulosibacter faecalis</name>
    <dbReference type="NCBI Taxonomy" id="272240"/>
    <lineage>
        <taxon>Bacteria</taxon>
        <taxon>Bacillati</taxon>
        <taxon>Actinomycetota</taxon>
        <taxon>Actinomycetes</taxon>
        <taxon>Micrococcales</taxon>
        <taxon>Microbacteriaceae</taxon>
        <taxon>Gulosibacter</taxon>
    </lineage>
</organism>
<name>A0ABW5UXE8_9MICO</name>
<dbReference type="InterPro" id="IPR018060">
    <property type="entry name" value="HTH_AraC"/>
</dbReference>
<dbReference type="Pfam" id="PF20240">
    <property type="entry name" value="DUF6597"/>
    <property type="match status" value="1"/>
</dbReference>
<evidence type="ECO:0000313" key="6">
    <source>
        <dbReference type="Proteomes" id="UP001597492"/>
    </source>
</evidence>
<dbReference type="InterPro" id="IPR018062">
    <property type="entry name" value="HTH_AraC-typ_CS"/>
</dbReference>
<dbReference type="PROSITE" id="PS00041">
    <property type="entry name" value="HTH_ARAC_FAMILY_1"/>
    <property type="match status" value="1"/>
</dbReference>
<dbReference type="Proteomes" id="UP001597492">
    <property type="component" value="Unassembled WGS sequence"/>
</dbReference>
<evidence type="ECO:0000256" key="3">
    <source>
        <dbReference type="ARBA" id="ARBA00023163"/>
    </source>
</evidence>
<feature type="domain" description="HTH araC/xylS-type" evidence="4">
    <location>
        <begin position="154"/>
        <end position="256"/>
    </location>
</feature>
<reference evidence="6" key="1">
    <citation type="journal article" date="2019" name="Int. J. Syst. Evol. Microbiol.">
        <title>The Global Catalogue of Microorganisms (GCM) 10K type strain sequencing project: providing services to taxonomists for standard genome sequencing and annotation.</title>
        <authorList>
            <consortium name="The Broad Institute Genomics Platform"/>
            <consortium name="The Broad Institute Genome Sequencing Center for Infectious Disease"/>
            <person name="Wu L."/>
            <person name="Ma J."/>
        </authorList>
    </citation>
    <scope>NUCLEOTIDE SEQUENCE [LARGE SCALE GENOMIC DNA]</scope>
    <source>
        <strain evidence="6">TISTR 1514</strain>
    </source>
</reference>
<dbReference type="Gene3D" id="1.10.10.60">
    <property type="entry name" value="Homeodomain-like"/>
    <property type="match status" value="1"/>
</dbReference>
<dbReference type="PROSITE" id="PS01124">
    <property type="entry name" value="HTH_ARAC_FAMILY_2"/>
    <property type="match status" value="1"/>
</dbReference>
<keyword evidence="1" id="KW-0805">Transcription regulation</keyword>
<evidence type="ECO:0000259" key="4">
    <source>
        <dbReference type="PROSITE" id="PS01124"/>
    </source>
</evidence>
<dbReference type="SUPFAM" id="SSF46689">
    <property type="entry name" value="Homeodomain-like"/>
    <property type="match status" value="1"/>
</dbReference>
<dbReference type="InterPro" id="IPR009057">
    <property type="entry name" value="Homeodomain-like_sf"/>
</dbReference>
<comment type="caution">
    <text evidence="5">The sequence shown here is derived from an EMBL/GenBank/DDBJ whole genome shotgun (WGS) entry which is preliminary data.</text>
</comment>
<sequence>MSDDANRGTLYPALLPGDFRRVPATGAAAELVTWWWLTRWDLPEGEVSRQRVLAYPTTNLVVEDALVGFAGPTTEASHRDLTGAGWAIGARLRPAAVPAFTAEPAALRDRYVELTEPELQAVVAGRVAAAGVEAGVEAVASWLVARVGEVPDEARVANAVADHFESALRVGTLVDTAEALVISVRTLHRITTKYIGLTPHAMLRRRRLQDAAHLLRTDLAVSVSTVAAEFGFADQAHLAHEFRRVLGYSPSEYRRSLAHPPGLRSPGPR</sequence>
<keyword evidence="6" id="KW-1185">Reference proteome</keyword>
<evidence type="ECO:0000256" key="2">
    <source>
        <dbReference type="ARBA" id="ARBA00023125"/>
    </source>
</evidence>
<accession>A0ABW5UXE8</accession>
<evidence type="ECO:0000256" key="1">
    <source>
        <dbReference type="ARBA" id="ARBA00023015"/>
    </source>
</evidence>
<dbReference type="PANTHER" id="PTHR46796:SF13">
    <property type="entry name" value="HTH-TYPE TRANSCRIPTIONAL ACTIVATOR RHAS"/>
    <property type="match status" value="1"/>
</dbReference>
<proteinExistence type="predicted"/>
<dbReference type="SMART" id="SM00342">
    <property type="entry name" value="HTH_ARAC"/>
    <property type="match status" value="1"/>
</dbReference>
<dbReference type="EMBL" id="JBHUNE010000003">
    <property type="protein sequence ID" value="MFD2757633.1"/>
    <property type="molecule type" value="Genomic_DNA"/>
</dbReference>
<gene>
    <name evidence="5" type="ORF">ACFSW7_04465</name>
</gene>
<dbReference type="RefSeq" id="WP_019618374.1">
    <property type="nucleotide sequence ID" value="NZ_JBHUNE010000003.1"/>
</dbReference>
<dbReference type="Pfam" id="PF12833">
    <property type="entry name" value="HTH_18"/>
    <property type="match status" value="1"/>
</dbReference>
<dbReference type="InterPro" id="IPR050204">
    <property type="entry name" value="AraC_XylS_family_regulators"/>
</dbReference>
<protein>
    <submittedName>
        <fullName evidence="5">Helix-turn-helix domain-containing protein</fullName>
    </submittedName>
</protein>